<gene>
    <name evidence="1" type="ORF">TRFO_19881</name>
</gene>
<reference evidence="1" key="1">
    <citation type="submission" date="2016-10" db="EMBL/GenBank/DDBJ databases">
        <authorList>
            <person name="Benchimol M."/>
            <person name="Almeida L.G."/>
            <person name="Vasconcelos A.T."/>
            <person name="Perreira-Neves A."/>
            <person name="Rosa I.A."/>
            <person name="Tasca T."/>
            <person name="Bogo M.R."/>
            <person name="de Souza W."/>
        </authorList>
    </citation>
    <scope>NUCLEOTIDE SEQUENCE [LARGE SCALE GENOMIC DNA]</scope>
    <source>
        <strain evidence="1">K</strain>
    </source>
</reference>
<organism evidence="1 2">
    <name type="scientific">Tritrichomonas foetus</name>
    <dbReference type="NCBI Taxonomy" id="1144522"/>
    <lineage>
        <taxon>Eukaryota</taxon>
        <taxon>Metamonada</taxon>
        <taxon>Parabasalia</taxon>
        <taxon>Tritrichomonadida</taxon>
        <taxon>Tritrichomonadidae</taxon>
        <taxon>Tritrichomonas</taxon>
    </lineage>
</organism>
<keyword evidence="2" id="KW-1185">Reference proteome</keyword>
<dbReference type="VEuPathDB" id="TrichDB:TRFO_19881"/>
<comment type="caution">
    <text evidence="1">The sequence shown here is derived from an EMBL/GenBank/DDBJ whole genome shotgun (WGS) entry which is preliminary data.</text>
</comment>
<dbReference type="EMBL" id="MLAK01000603">
    <property type="protein sequence ID" value="OHT10748.1"/>
    <property type="molecule type" value="Genomic_DNA"/>
</dbReference>
<protein>
    <submittedName>
        <fullName evidence="1">Uncharacterized protein</fullName>
    </submittedName>
</protein>
<name>A0A1J4KLS1_9EUKA</name>
<dbReference type="RefSeq" id="XP_068363884.1">
    <property type="nucleotide sequence ID" value="XM_068501068.1"/>
</dbReference>
<evidence type="ECO:0000313" key="2">
    <source>
        <dbReference type="Proteomes" id="UP000179807"/>
    </source>
</evidence>
<dbReference type="Proteomes" id="UP000179807">
    <property type="component" value="Unassembled WGS sequence"/>
</dbReference>
<dbReference type="GeneID" id="94835772"/>
<dbReference type="AlphaFoldDB" id="A0A1J4KLS1"/>
<evidence type="ECO:0000313" key="1">
    <source>
        <dbReference type="EMBL" id="OHT10748.1"/>
    </source>
</evidence>
<accession>A0A1J4KLS1</accession>
<proteinExistence type="predicted"/>
<sequence>MKIVYPTSSFLFSNENTTNDRTWGCLLTLPQTYDVPLIAPDFISCSKCGSCKTPQNNSCPICNPKTFFENMSNLSFLDILITKDRKIKNKPILCLAFDMTAHQSVIQQIIYTVASNDFQKEFIGYNFFFAFLCKQPIFVTKINGIDNLSFGKFPNEDFEFFTSENLSNSIIEAFQIVSTMVLNPSFQNNSIDLLLNELAKVSFDHLFLFYSSQQLPTSCPCKCSIHCIEITQKSYSENVITPFLNGWTHCTISKCTPKIISYLKLRANPFLSKEMKISIKCSSDLEVFWISGSKSDTNVQKNTASIYLTNYPIDYMLTVTFQAVSKYNKQNYFSLQVIYEFSDGHTFIANRAYRKASNFSEWADSINIAPFCIMFLKQKVSNFLKNYLNHHSNKSKWPLSPDKKGLSWKSSFNSVDYPSFTIVKKVLALFQSLFIEGDSFLPEKIKLEVIYLSMTKGFKYLGALFNCLFGLSENSDFICFPPFIIFNQTYISVQPDLADLPSITVVLNENDYQQLLNQITNEIHNIEKG</sequence>